<keyword evidence="2" id="KW-0132">Cell division</keyword>
<dbReference type="InterPro" id="IPR023393">
    <property type="entry name" value="START-like_dom_sf"/>
</dbReference>
<feature type="region of interest" description="Disordered" evidence="1">
    <location>
        <begin position="146"/>
        <end position="166"/>
    </location>
</feature>
<accession>A0ABW4ZJ94</accession>
<evidence type="ECO:0000313" key="2">
    <source>
        <dbReference type="EMBL" id="MFD2161960.1"/>
    </source>
</evidence>
<proteinExistence type="predicted"/>
<dbReference type="CDD" id="cd07820">
    <property type="entry name" value="SRPBCC_3"/>
    <property type="match status" value="1"/>
</dbReference>
<comment type="caution">
    <text evidence="2">The sequence shown here is derived from an EMBL/GenBank/DDBJ whole genome shotgun (WGS) entry which is preliminary data.</text>
</comment>
<evidence type="ECO:0000313" key="3">
    <source>
        <dbReference type="Proteomes" id="UP001597387"/>
    </source>
</evidence>
<evidence type="ECO:0000256" key="1">
    <source>
        <dbReference type="SAM" id="MobiDB-lite"/>
    </source>
</evidence>
<reference evidence="3" key="1">
    <citation type="journal article" date="2019" name="Int. J. Syst. Evol. Microbiol.">
        <title>The Global Catalogue of Microorganisms (GCM) 10K type strain sequencing project: providing services to taxonomists for standard genome sequencing and annotation.</title>
        <authorList>
            <consortium name="The Broad Institute Genomics Platform"/>
            <consortium name="The Broad Institute Genome Sequencing Center for Infectious Disease"/>
            <person name="Wu L."/>
            <person name="Ma J."/>
        </authorList>
    </citation>
    <scope>NUCLEOTIDE SEQUENCE [LARGE SCALE GENOMIC DNA]</scope>
    <source>
        <strain evidence="3">KCTC 42217</strain>
    </source>
</reference>
<dbReference type="EMBL" id="JBHUHZ010000001">
    <property type="protein sequence ID" value="MFD2161960.1"/>
    <property type="molecule type" value="Genomic_DNA"/>
</dbReference>
<organism evidence="2 3">
    <name type="scientific">Paradesertivirga mongoliensis</name>
    <dbReference type="NCBI Taxonomy" id="2100740"/>
    <lineage>
        <taxon>Bacteria</taxon>
        <taxon>Pseudomonadati</taxon>
        <taxon>Bacteroidota</taxon>
        <taxon>Sphingobacteriia</taxon>
        <taxon>Sphingobacteriales</taxon>
        <taxon>Sphingobacteriaceae</taxon>
        <taxon>Paradesertivirga</taxon>
    </lineage>
</organism>
<keyword evidence="2" id="KW-0131">Cell cycle</keyword>
<sequence>MPRFILRTQINTPIEVCFDLARSIDLHLDTMKHTGETAIAGVTSGLIGLDETVTWKARHFGIMMTLTSKITECSSPLIFTDEMVTGPSKMMKHRHLFEQKQGYTLMTDEFVYQSPWGILGKLADALFLRKYMQNLIKHRNEVIRQKAESTTYPSHENPGTTLKKKD</sequence>
<dbReference type="SUPFAM" id="SSF55961">
    <property type="entry name" value="Bet v1-like"/>
    <property type="match status" value="1"/>
</dbReference>
<protein>
    <submittedName>
        <fullName evidence="2">Cell division protein</fullName>
    </submittedName>
</protein>
<dbReference type="Gene3D" id="3.30.530.20">
    <property type="match status" value="1"/>
</dbReference>
<name>A0ABW4ZJ94_9SPHI</name>
<dbReference type="RefSeq" id="WP_255898216.1">
    <property type="nucleotide sequence ID" value="NZ_JAFMZO010000001.1"/>
</dbReference>
<dbReference type="Proteomes" id="UP001597387">
    <property type="component" value="Unassembled WGS sequence"/>
</dbReference>
<dbReference type="GO" id="GO:0051301">
    <property type="term" value="P:cell division"/>
    <property type="evidence" value="ECO:0007669"/>
    <property type="project" value="UniProtKB-KW"/>
</dbReference>
<gene>
    <name evidence="2" type="ORF">ACFSJU_06115</name>
</gene>
<keyword evidence="3" id="KW-1185">Reference proteome</keyword>
<feature type="compositionally biased region" description="Polar residues" evidence="1">
    <location>
        <begin position="148"/>
        <end position="160"/>
    </location>
</feature>